<feature type="compositionally biased region" description="Basic and acidic residues" evidence="4">
    <location>
        <begin position="415"/>
        <end position="427"/>
    </location>
</feature>
<keyword evidence="2" id="KW-0539">Nucleus</keyword>
<dbReference type="OrthoDB" id="6428407at2759"/>
<dbReference type="PROSITE" id="PS50196">
    <property type="entry name" value="RANBD1"/>
    <property type="match status" value="1"/>
</dbReference>
<evidence type="ECO:0000256" key="1">
    <source>
        <dbReference type="ARBA" id="ARBA00004123"/>
    </source>
</evidence>
<evidence type="ECO:0000256" key="3">
    <source>
        <dbReference type="SAM" id="Coils"/>
    </source>
</evidence>
<dbReference type="PANTHER" id="PTHR23138">
    <property type="entry name" value="RAN BINDING PROTEIN"/>
    <property type="match status" value="1"/>
</dbReference>
<feature type="domain" description="RanBD1" evidence="5">
    <location>
        <begin position="282"/>
        <end position="368"/>
    </location>
</feature>
<feature type="compositionally biased region" description="Polar residues" evidence="4">
    <location>
        <begin position="429"/>
        <end position="442"/>
    </location>
</feature>
<dbReference type="Proteomes" id="UP000887013">
    <property type="component" value="Unassembled WGS sequence"/>
</dbReference>
<feature type="region of interest" description="Disordered" evidence="4">
    <location>
        <begin position="179"/>
        <end position="218"/>
    </location>
</feature>
<sequence length="495" mass="53669">MADEGASSSSNSVDDVEDKQEKMPAYFVPSFVSNTNDSCTTVTSSGHMGSGNQGNDAEVFLLGKETGNPTSNPFAIKTSQPTRSVADSTENKESRPLLAPPTLKLGNTESPKIVLRPSALSVQAEKLKQMNKHDSGVKQEGKENSSDESNVTKIPRLSTHESNGKISKVELLATGISTSSTDGAAVSSPSKPSSTVGSTFSVPEKNSDDQSSNGGSFIFGQNLHERALIYGKVHEQPSSPTDSHNLTFEEAALKKEELEKMERQNQEEKLKKSLSESAKEYESKQVKRKFEEVAVITGEEEESNVLQINCKLFAFDKVSMNWQERGRGLLRLNDKECKGTLHSRVVMRIHGSLRVVLNTKVWSGMSVEHPSKKTVRLTAYDPQGVKVFLVMAQPKDAEQLFHALDWRVATLKNHDISSSKESSRDDENQATLEEATSSSTLPDASCEDSFDNSLSKGFDSGCCGVDSSSETNFVPHESSGDAAADGAADSTEIQS</sequence>
<accession>A0A8X6UHA7</accession>
<evidence type="ECO:0000256" key="4">
    <source>
        <dbReference type="SAM" id="MobiDB-lite"/>
    </source>
</evidence>
<dbReference type="EMBL" id="BMAW01030016">
    <property type="protein sequence ID" value="GFU14681.1"/>
    <property type="molecule type" value="Genomic_DNA"/>
</dbReference>
<dbReference type="Pfam" id="PF00638">
    <property type="entry name" value="Ran_BP1"/>
    <property type="match status" value="1"/>
</dbReference>
<keyword evidence="7" id="KW-1185">Reference proteome</keyword>
<proteinExistence type="predicted"/>
<feature type="compositionally biased region" description="Low complexity" evidence="4">
    <location>
        <begin position="183"/>
        <end position="199"/>
    </location>
</feature>
<keyword evidence="3" id="KW-0175">Coiled coil</keyword>
<evidence type="ECO:0000313" key="7">
    <source>
        <dbReference type="Proteomes" id="UP000887013"/>
    </source>
</evidence>
<evidence type="ECO:0000256" key="2">
    <source>
        <dbReference type="ARBA" id="ARBA00023242"/>
    </source>
</evidence>
<dbReference type="GO" id="GO:0005634">
    <property type="term" value="C:nucleus"/>
    <property type="evidence" value="ECO:0007669"/>
    <property type="project" value="UniProtKB-SubCell"/>
</dbReference>
<feature type="compositionally biased region" description="Low complexity" evidence="4">
    <location>
        <begin position="480"/>
        <end position="495"/>
    </location>
</feature>
<dbReference type="GO" id="GO:0006611">
    <property type="term" value="P:protein export from nucleus"/>
    <property type="evidence" value="ECO:0007669"/>
    <property type="project" value="TreeGrafter"/>
</dbReference>
<feature type="region of interest" description="Disordered" evidence="4">
    <location>
        <begin position="469"/>
        <end position="495"/>
    </location>
</feature>
<reference evidence="6" key="1">
    <citation type="submission" date="2020-08" db="EMBL/GenBank/DDBJ databases">
        <title>Multicomponent nature underlies the extraordinary mechanical properties of spider dragline silk.</title>
        <authorList>
            <person name="Kono N."/>
            <person name="Nakamura H."/>
            <person name="Mori M."/>
            <person name="Yoshida Y."/>
            <person name="Ohtoshi R."/>
            <person name="Malay A.D."/>
            <person name="Moran D.A.P."/>
            <person name="Tomita M."/>
            <person name="Numata K."/>
            <person name="Arakawa K."/>
        </authorList>
    </citation>
    <scope>NUCLEOTIDE SEQUENCE</scope>
</reference>
<organism evidence="6 7">
    <name type="scientific">Nephila pilipes</name>
    <name type="common">Giant wood spider</name>
    <name type="synonym">Nephila maculata</name>
    <dbReference type="NCBI Taxonomy" id="299642"/>
    <lineage>
        <taxon>Eukaryota</taxon>
        <taxon>Metazoa</taxon>
        <taxon>Ecdysozoa</taxon>
        <taxon>Arthropoda</taxon>
        <taxon>Chelicerata</taxon>
        <taxon>Arachnida</taxon>
        <taxon>Araneae</taxon>
        <taxon>Araneomorphae</taxon>
        <taxon>Entelegynae</taxon>
        <taxon>Araneoidea</taxon>
        <taxon>Nephilidae</taxon>
        <taxon>Nephila</taxon>
    </lineage>
</organism>
<feature type="coiled-coil region" evidence="3">
    <location>
        <begin position="248"/>
        <end position="284"/>
    </location>
</feature>
<feature type="region of interest" description="Disordered" evidence="4">
    <location>
        <begin position="128"/>
        <end position="166"/>
    </location>
</feature>
<dbReference type="PANTHER" id="PTHR23138:SF142">
    <property type="entry name" value="RAN-BINDING PROTEIN 3B-RELATED"/>
    <property type="match status" value="1"/>
</dbReference>
<evidence type="ECO:0000313" key="6">
    <source>
        <dbReference type="EMBL" id="GFU14681.1"/>
    </source>
</evidence>
<dbReference type="SMART" id="SM00160">
    <property type="entry name" value="RanBD"/>
    <property type="match status" value="1"/>
</dbReference>
<protein>
    <submittedName>
        <fullName evidence="6">Ran-binding protein 3</fullName>
    </submittedName>
</protein>
<name>A0A8X6UHA7_NEPPI</name>
<dbReference type="InterPro" id="IPR000156">
    <property type="entry name" value="Ran_bind_dom"/>
</dbReference>
<dbReference type="Gene3D" id="2.30.29.30">
    <property type="entry name" value="Pleckstrin-homology domain (PH domain)/Phosphotyrosine-binding domain (PTB)"/>
    <property type="match status" value="1"/>
</dbReference>
<feature type="region of interest" description="Disordered" evidence="4">
    <location>
        <begin position="40"/>
        <end position="111"/>
    </location>
</feature>
<gene>
    <name evidence="6" type="primary">Ranbp3</name>
    <name evidence="6" type="ORF">NPIL_406311</name>
</gene>
<dbReference type="CDD" id="cd13180">
    <property type="entry name" value="RanBD_RanBP3"/>
    <property type="match status" value="1"/>
</dbReference>
<dbReference type="InterPro" id="IPR011993">
    <property type="entry name" value="PH-like_dom_sf"/>
</dbReference>
<comment type="subcellular location">
    <subcellularLocation>
        <location evidence="1">Nucleus</location>
    </subcellularLocation>
</comment>
<feature type="region of interest" description="Disordered" evidence="4">
    <location>
        <begin position="415"/>
        <end position="450"/>
    </location>
</feature>
<evidence type="ECO:0000259" key="5">
    <source>
        <dbReference type="PROSITE" id="PS50196"/>
    </source>
</evidence>
<dbReference type="InterPro" id="IPR045255">
    <property type="entry name" value="RanBP1-like"/>
</dbReference>
<feature type="compositionally biased region" description="Polar residues" evidence="4">
    <location>
        <begin position="67"/>
        <end position="88"/>
    </location>
</feature>
<feature type="region of interest" description="Disordered" evidence="4">
    <location>
        <begin position="1"/>
        <end position="24"/>
    </location>
</feature>
<dbReference type="SUPFAM" id="SSF50729">
    <property type="entry name" value="PH domain-like"/>
    <property type="match status" value="1"/>
</dbReference>
<dbReference type="AlphaFoldDB" id="A0A8X6UHA7"/>
<feature type="compositionally biased region" description="Basic and acidic residues" evidence="4">
    <location>
        <begin position="128"/>
        <end position="145"/>
    </location>
</feature>
<comment type="caution">
    <text evidence="6">The sequence shown here is derived from an EMBL/GenBank/DDBJ whole genome shotgun (WGS) entry which is preliminary data.</text>
</comment>